<dbReference type="RefSeq" id="WP_012106334.1">
    <property type="nucleotide sequence ID" value="NC_009712.1"/>
</dbReference>
<evidence type="ECO:0000313" key="2">
    <source>
        <dbReference type="Proteomes" id="UP000002408"/>
    </source>
</evidence>
<name>A7I6E9_METB6</name>
<organism evidence="1 2">
    <name type="scientific">Methanoregula boonei (strain DSM 21154 / JCM 14090 / 6A8)</name>
    <dbReference type="NCBI Taxonomy" id="456442"/>
    <lineage>
        <taxon>Archaea</taxon>
        <taxon>Methanobacteriati</taxon>
        <taxon>Methanobacteriota</taxon>
        <taxon>Stenosarchaea group</taxon>
        <taxon>Methanomicrobia</taxon>
        <taxon>Methanomicrobiales</taxon>
        <taxon>Methanoregulaceae</taxon>
        <taxon>Methanoregula</taxon>
    </lineage>
</organism>
<proteinExistence type="predicted"/>
<dbReference type="AlphaFoldDB" id="A7I6E9"/>
<dbReference type="KEGG" id="mbn:Mboo_0792"/>
<keyword evidence="2" id="KW-1185">Reference proteome</keyword>
<accession>A7I6E9</accession>
<sequence length="333" mass="38953">MKTNMPLTKPIRRFIAETERLLDTEITLLRKPEAPPGGTLLDVYTYKNLDKNIIIFPANYIGLLKDFVIAKQCTHLRVKGAAAKTGGYHVLSYTPDTVYAGIRQVYLDALKDEAKKDKKLPVNKLLGMLFILYRQFHEDINELPWNPIVNARIYHRMEQLRKTQLYILLKDGKADMDEMIDMEEIVPRRYFVLDKSMFYARDFYLAKTLPADKLMPVVNIPQMKKFDHLEVKEMLTTRWTHTAWYQSKVFGDNMLTIMEKHLAVDWGAEPTLEYYGNLYKVGVNLTNALLAYMTMKDWFIWEKPQHLLDAEQQAVTYEKAALRKIFGDLIEDQ</sequence>
<dbReference type="GeneID" id="5411575"/>
<dbReference type="HOGENOM" id="CLU_851560_0_0_2"/>
<dbReference type="OrthoDB" id="116801at2157"/>
<evidence type="ECO:0000313" key="1">
    <source>
        <dbReference type="EMBL" id="ABS55310.1"/>
    </source>
</evidence>
<gene>
    <name evidence="1" type="ordered locus">Mboo_0792</name>
</gene>
<dbReference type="eggNOG" id="arCOG08218">
    <property type="taxonomic scope" value="Archaea"/>
</dbReference>
<dbReference type="STRING" id="456442.Mboo_0792"/>
<protein>
    <submittedName>
        <fullName evidence="1">Uncharacterized protein</fullName>
    </submittedName>
</protein>
<reference evidence="2" key="1">
    <citation type="journal article" date="2015" name="Microbiology">
        <title>Genome of Methanoregula boonei 6A8 reveals adaptations to oligotrophic peatland environments.</title>
        <authorList>
            <person name="Braeuer S."/>
            <person name="Cadillo-Quiroz H."/>
            <person name="Kyrpides N."/>
            <person name="Woyke T."/>
            <person name="Goodwin L."/>
            <person name="Detter C."/>
            <person name="Podell S."/>
            <person name="Yavitt J.B."/>
            <person name="Zinder S.H."/>
        </authorList>
    </citation>
    <scope>NUCLEOTIDE SEQUENCE [LARGE SCALE GENOMIC DNA]</scope>
    <source>
        <strain evidence="2">DSM 21154 / JCM 14090 / 6A8</strain>
    </source>
</reference>
<dbReference type="Proteomes" id="UP000002408">
    <property type="component" value="Chromosome"/>
</dbReference>
<dbReference type="EMBL" id="CP000780">
    <property type="protein sequence ID" value="ABS55310.1"/>
    <property type="molecule type" value="Genomic_DNA"/>
</dbReference>